<dbReference type="PROSITE" id="PS51257">
    <property type="entry name" value="PROKAR_LIPOPROTEIN"/>
    <property type="match status" value="1"/>
</dbReference>
<protein>
    <submittedName>
        <fullName evidence="2">HmuY family protein</fullName>
    </submittedName>
</protein>
<sequence length="218" mass="23499">MKRLSPYFLGLLCALLTFSACSDDSSNDPDPSLSLEVQEATDIPADTDVTPGDPSLAPPPNYTFYSLEQGAIIDKADSNSTQWDIALAGTTILVNGGTSGPGQGEAQIVEGVFEEIEEAPETGYQTDSETGLAISSGSGSGWYTYTAESNPPNAILPIPGRVILLRTAEGNYAKMEIISYYQGNPDTSTDEFANYQTRPSSRYYTFRYVLQPDGSRNF</sequence>
<proteinExistence type="predicted"/>
<reference evidence="2" key="1">
    <citation type="journal article" date="2023" name="Comput. Struct. Biotechnol. J.">
        <title>Discovery of a novel marine Bacteroidetes with a rich repertoire of carbohydrate-active enzymes.</title>
        <authorList>
            <person name="Chen B."/>
            <person name="Liu G."/>
            <person name="Chen Q."/>
            <person name="Wang H."/>
            <person name="Liu L."/>
            <person name="Tang K."/>
        </authorList>
    </citation>
    <scope>NUCLEOTIDE SEQUENCE</scope>
    <source>
        <strain evidence="2">TK19036</strain>
    </source>
</reference>
<reference evidence="2" key="2">
    <citation type="journal article" date="2024" name="Antonie Van Leeuwenhoek">
        <title>Roseihalotalea indica gen. nov., sp. nov., a halophilic Bacteroidetes from mesopelagic Southwest Indian Ocean with higher carbohydrate metabolic potential.</title>
        <authorList>
            <person name="Chen B."/>
            <person name="Zhang M."/>
            <person name="Lin D."/>
            <person name="Ye J."/>
            <person name="Tang K."/>
        </authorList>
    </citation>
    <scope>NUCLEOTIDE SEQUENCE</scope>
    <source>
        <strain evidence="2">TK19036</strain>
    </source>
</reference>
<dbReference type="CDD" id="cd12105">
    <property type="entry name" value="HmuY"/>
    <property type="match status" value="1"/>
</dbReference>
<evidence type="ECO:0000313" key="2">
    <source>
        <dbReference type="EMBL" id="WKN34951.1"/>
    </source>
</evidence>
<feature type="signal peptide" evidence="1">
    <location>
        <begin position="1"/>
        <end position="22"/>
    </location>
</feature>
<dbReference type="EMBL" id="CP120682">
    <property type="protein sequence ID" value="WKN34951.1"/>
    <property type="molecule type" value="Genomic_DNA"/>
</dbReference>
<name>A0AA49GMI5_9BACT</name>
<dbReference type="Pfam" id="PF14064">
    <property type="entry name" value="HmuY"/>
    <property type="match status" value="1"/>
</dbReference>
<organism evidence="2">
    <name type="scientific">Roseihalotalea indica</name>
    <dbReference type="NCBI Taxonomy" id="2867963"/>
    <lineage>
        <taxon>Bacteria</taxon>
        <taxon>Pseudomonadati</taxon>
        <taxon>Bacteroidota</taxon>
        <taxon>Cytophagia</taxon>
        <taxon>Cytophagales</taxon>
        <taxon>Catalimonadaceae</taxon>
        <taxon>Roseihalotalea</taxon>
    </lineage>
</organism>
<evidence type="ECO:0000256" key="1">
    <source>
        <dbReference type="SAM" id="SignalP"/>
    </source>
</evidence>
<accession>A0AA49GMI5</accession>
<gene>
    <name evidence="2" type="ORF">K4G66_21480</name>
</gene>
<dbReference type="InterPro" id="IPR025921">
    <property type="entry name" value="HmuY"/>
</dbReference>
<dbReference type="AlphaFoldDB" id="A0AA49GMI5"/>
<feature type="chain" id="PRO_5041208525" evidence="1">
    <location>
        <begin position="23"/>
        <end position="218"/>
    </location>
</feature>
<keyword evidence="1" id="KW-0732">Signal</keyword>